<feature type="transmembrane region" description="Helical" evidence="2">
    <location>
        <begin position="207"/>
        <end position="228"/>
    </location>
</feature>
<feature type="region of interest" description="Disordered" evidence="1">
    <location>
        <begin position="459"/>
        <end position="556"/>
    </location>
</feature>
<feature type="signal peptide" evidence="3">
    <location>
        <begin position="1"/>
        <end position="28"/>
    </location>
</feature>
<dbReference type="EMBL" id="LNZH02000068">
    <property type="protein sequence ID" value="OCB91727.1"/>
    <property type="molecule type" value="Genomic_DNA"/>
</dbReference>
<feature type="region of interest" description="Disordered" evidence="1">
    <location>
        <begin position="293"/>
        <end position="371"/>
    </location>
</feature>
<reference evidence="4" key="1">
    <citation type="submission" date="2016-06" db="EMBL/GenBank/DDBJ databases">
        <title>Draft Genome sequence of the fungus Inonotus baumii.</title>
        <authorList>
            <person name="Zhu H."/>
            <person name="Lin W."/>
        </authorList>
    </citation>
    <scope>NUCLEOTIDE SEQUENCE</scope>
    <source>
        <strain evidence="4">821</strain>
    </source>
</reference>
<feature type="compositionally biased region" description="Polar residues" evidence="1">
    <location>
        <begin position="183"/>
        <end position="192"/>
    </location>
</feature>
<accession>A0A9Q5N9Q3</accession>
<feature type="compositionally biased region" description="Low complexity" evidence="1">
    <location>
        <begin position="335"/>
        <end position="345"/>
    </location>
</feature>
<protein>
    <submittedName>
        <fullName evidence="4">Uncharacterized protein</fullName>
    </submittedName>
</protein>
<feature type="compositionally biased region" description="Polar residues" evidence="1">
    <location>
        <begin position="467"/>
        <end position="483"/>
    </location>
</feature>
<feature type="compositionally biased region" description="Basic and acidic residues" evidence="1">
    <location>
        <begin position="547"/>
        <end position="556"/>
    </location>
</feature>
<evidence type="ECO:0000313" key="5">
    <source>
        <dbReference type="Proteomes" id="UP000757232"/>
    </source>
</evidence>
<organism evidence="4 5">
    <name type="scientific">Sanghuangporus baumii</name>
    <name type="common">Phellinus baumii</name>
    <dbReference type="NCBI Taxonomy" id="108892"/>
    <lineage>
        <taxon>Eukaryota</taxon>
        <taxon>Fungi</taxon>
        <taxon>Dikarya</taxon>
        <taxon>Basidiomycota</taxon>
        <taxon>Agaricomycotina</taxon>
        <taxon>Agaricomycetes</taxon>
        <taxon>Hymenochaetales</taxon>
        <taxon>Hymenochaetaceae</taxon>
        <taxon>Sanghuangporus</taxon>
    </lineage>
</organism>
<feature type="compositionally biased region" description="Basic and acidic residues" evidence="1">
    <location>
        <begin position="346"/>
        <end position="363"/>
    </location>
</feature>
<feature type="region of interest" description="Disordered" evidence="1">
    <location>
        <begin position="172"/>
        <end position="200"/>
    </location>
</feature>
<evidence type="ECO:0000256" key="1">
    <source>
        <dbReference type="SAM" id="MobiDB-lite"/>
    </source>
</evidence>
<keyword evidence="5" id="KW-1185">Reference proteome</keyword>
<sequence length="556" mass="60595">MKCLTETSPRFFIAWFCITLNNLPFALCVNNLNTPIGEVVVYAMDPRIQYDPPLDSTSGVWSPLHVHHLDRNASQTSDPNAKVSLVFQGTSVWLYAAGTPEFPPLSFNLDNSSTVVQANQGDRILKISPGASDLDPSANHTVVVQKKLDSSSDSVWNIVAFGFMVPSSSPIASPSPSPEIPDMSTSASTNASTKHEDGSRNLSGGTIAGIVVAILSGIGFAIVLRFCLRRQHNKMSDVAPEPLVILPEPTRRDRSRFHRLYSDRLPHFTAPTSVWPSSVVHASTIDQPALPHAHGSLGEKTTPFSVPAPSPLIVKPSPSKRRQPRFSGFFVTNPSSHSSRSVRSQSLKDTRVLSDRMPTKDTNPHLLGPNDAKLETGLLKQKEHWLTRLDKGKQRAVDFDIDPAPVERPRMARKQSLRRFFFTTNPSPSTSSGSSTSSLRRSATAKTAAVADYVRDQIHRNRKAEPGNSQLPKSTSATAQPSITILEKISPRTTPAAPEPNPVLQESKKSRTSQTLFFTTNPSPSIPDSNNGCAEAEAMLSELPPPRNDKGKGRAF</sequence>
<name>A0A9Q5N9Q3_SANBA</name>
<evidence type="ECO:0000256" key="3">
    <source>
        <dbReference type="SAM" id="SignalP"/>
    </source>
</evidence>
<evidence type="ECO:0000256" key="2">
    <source>
        <dbReference type="SAM" id="Phobius"/>
    </source>
</evidence>
<gene>
    <name evidence="4" type="ORF">A7U60_g1005</name>
</gene>
<keyword evidence="3" id="KW-0732">Signal</keyword>
<keyword evidence="2" id="KW-0812">Transmembrane</keyword>
<feature type="compositionally biased region" description="Low complexity" evidence="1">
    <location>
        <begin position="423"/>
        <end position="443"/>
    </location>
</feature>
<keyword evidence="2" id="KW-1133">Transmembrane helix</keyword>
<feature type="chain" id="PRO_5040504695" evidence="3">
    <location>
        <begin position="29"/>
        <end position="556"/>
    </location>
</feature>
<dbReference type="OrthoDB" id="3269576at2759"/>
<keyword evidence="2" id="KW-0472">Membrane</keyword>
<feature type="region of interest" description="Disordered" evidence="1">
    <location>
        <begin position="420"/>
        <end position="443"/>
    </location>
</feature>
<proteinExistence type="predicted"/>
<feature type="compositionally biased region" description="Polar residues" evidence="1">
    <location>
        <begin position="512"/>
        <end position="532"/>
    </location>
</feature>
<comment type="caution">
    <text evidence="4">The sequence shown here is derived from an EMBL/GenBank/DDBJ whole genome shotgun (WGS) entry which is preliminary data.</text>
</comment>
<evidence type="ECO:0000313" key="4">
    <source>
        <dbReference type="EMBL" id="OCB91727.1"/>
    </source>
</evidence>
<dbReference type="Proteomes" id="UP000757232">
    <property type="component" value="Unassembled WGS sequence"/>
</dbReference>
<dbReference type="AlphaFoldDB" id="A0A9Q5N9Q3"/>